<sequence>MAVGIARQFVPCLAILVFGSISAMWFTENIYLPQLKLLSDQQVTIKDLSSKLQSFRKESAEHKSKDAASHSALWERLGTLEEVLRVVDPKAAAKMISVLDKEK</sequence>
<evidence type="ECO:0000256" key="1">
    <source>
        <dbReference type="SAM" id="Coils"/>
    </source>
</evidence>
<proteinExistence type="predicted"/>
<keyword evidence="2" id="KW-0472">Membrane</keyword>
<keyword evidence="2" id="KW-1133">Transmembrane helix</keyword>
<feature type="non-terminal residue" evidence="3">
    <location>
        <position position="1"/>
    </location>
</feature>
<keyword evidence="2" id="KW-0812">Transmembrane</keyword>
<protein>
    <submittedName>
        <fullName evidence="3">Uncharacterized protein</fullName>
    </submittedName>
</protein>
<keyword evidence="1" id="KW-0175">Coiled coil</keyword>
<gene>
    <name evidence="3" type="ORF">PGLA1383_LOCUS28270</name>
</gene>
<dbReference type="EMBL" id="CAJNNV010024681">
    <property type="protein sequence ID" value="CAE8610444.1"/>
    <property type="molecule type" value="Genomic_DNA"/>
</dbReference>
<name>A0A813F8A5_POLGL</name>
<organism evidence="3 4">
    <name type="scientific">Polarella glacialis</name>
    <name type="common">Dinoflagellate</name>
    <dbReference type="NCBI Taxonomy" id="89957"/>
    <lineage>
        <taxon>Eukaryota</taxon>
        <taxon>Sar</taxon>
        <taxon>Alveolata</taxon>
        <taxon>Dinophyceae</taxon>
        <taxon>Suessiales</taxon>
        <taxon>Suessiaceae</taxon>
        <taxon>Polarella</taxon>
    </lineage>
</organism>
<evidence type="ECO:0000313" key="3">
    <source>
        <dbReference type="EMBL" id="CAE8610444.1"/>
    </source>
</evidence>
<feature type="transmembrane region" description="Helical" evidence="2">
    <location>
        <begin position="6"/>
        <end position="26"/>
    </location>
</feature>
<reference evidence="3" key="1">
    <citation type="submission" date="2021-02" db="EMBL/GenBank/DDBJ databases">
        <authorList>
            <person name="Dougan E. K."/>
            <person name="Rhodes N."/>
            <person name="Thang M."/>
            <person name="Chan C."/>
        </authorList>
    </citation>
    <scope>NUCLEOTIDE SEQUENCE</scope>
</reference>
<comment type="caution">
    <text evidence="3">The sequence shown here is derived from an EMBL/GenBank/DDBJ whole genome shotgun (WGS) entry which is preliminary data.</text>
</comment>
<feature type="coiled-coil region" evidence="1">
    <location>
        <begin position="38"/>
        <end position="65"/>
    </location>
</feature>
<dbReference type="AlphaFoldDB" id="A0A813F8A5"/>
<evidence type="ECO:0000256" key="2">
    <source>
        <dbReference type="SAM" id="Phobius"/>
    </source>
</evidence>
<accession>A0A813F8A5</accession>
<keyword evidence="4" id="KW-1185">Reference proteome</keyword>
<dbReference type="Proteomes" id="UP000654075">
    <property type="component" value="Unassembled WGS sequence"/>
</dbReference>
<evidence type="ECO:0000313" key="4">
    <source>
        <dbReference type="Proteomes" id="UP000654075"/>
    </source>
</evidence>